<dbReference type="RefSeq" id="WP_378964244.1">
    <property type="nucleotide sequence ID" value="NZ_JBHTBJ010000001.1"/>
</dbReference>
<evidence type="ECO:0000313" key="2">
    <source>
        <dbReference type="EMBL" id="MFC7272824.1"/>
    </source>
</evidence>
<evidence type="ECO:0000313" key="3">
    <source>
        <dbReference type="Proteomes" id="UP001596548"/>
    </source>
</evidence>
<proteinExistence type="predicted"/>
<evidence type="ECO:0008006" key="4">
    <source>
        <dbReference type="Google" id="ProtNLM"/>
    </source>
</evidence>
<organism evidence="2 3">
    <name type="scientific">Paractinoplanes rhizophilus</name>
    <dbReference type="NCBI Taxonomy" id="1416877"/>
    <lineage>
        <taxon>Bacteria</taxon>
        <taxon>Bacillati</taxon>
        <taxon>Actinomycetota</taxon>
        <taxon>Actinomycetes</taxon>
        <taxon>Micromonosporales</taxon>
        <taxon>Micromonosporaceae</taxon>
        <taxon>Paractinoplanes</taxon>
    </lineage>
</organism>
<comment type="caution">
    <text evidence="2">The sequence shown here is derived from an EMBL/GenBank/DDBJ whole genome shotgun (WGS) entry which is preliminary data.</text>
</comment>
<dbReference type="PROSITE" id="PS51257">
    <property type="entry name" value="PROKAR_LIPOPROTEIN"/>
    <property type="match status" value="1"/>
</dbReference>
<reference evidence="3" key="1">
    <citation type="journal article" date="2019" name="Int. J. Syst. Evol. Microbiol.">
        <title>The Global Catalogue of Microorganisms (GCM) 10K type strain sequencing project: providing services to taxonomists for standard genome sequencing and annotation.</title>
        <authorList>
            <consortium name="The Broad Institute Genomics Platform"/>
            <consortium name="The Broad Institute Genome Sequencing Center for Infectious Disease"/>
            <person name="Wu L."/>
            <person name="Ma J."/>
        </authorList>
    </citation>
    <scope>NUCLEOTIDE SEQUENCE [LARGE SCALE GENOMIC DNA]</scope>
    <source>
        <strain evidence="3">XZYJT-10</strain>
    </source>
</reference>
<feature type="chain" id="PRO_5047461878" description="Lipoprotein" evidence="1">
    <location>
        <begin position="23"/>
        <end position="162"/>
    </location>
</feature>
<feature type="signal peptide" evidence="1">
    <location>
        <begin position="1"/>
        <end position="22"/>
    </location>
</feature>
<evidence type="ECO:0000256" key="1">
    <source>
        <dbReference type="SAM" id="SignalP"/>
    </source>
</evidence>
<dbReference type="EMBL" id="JBHTBJ010000001">
    <property type="protein sequence ID" value="MFC7272824.1"/>
    <property type="molecule type" value="Genomic_DNA"/>
</dbReference>
<name>A0ABW2HIT5_9ACTN</name>
<dbReference type="Proteomes" id="UP001596548">
    <property type="component" value="Unassembled WGS sequence"/>
</dbReference>
<keyword evidence="1" id="KW-0732">Signal</keyword>
<keyword evidence="3" id="KW-1185">Reference proteome</keyword>
<protein>
    <recommendedName>
        <fullName evidence="4">Lipoprotein</fullName>
    </recommendedName>
</protein>
<accession>A0ABW2HIT5</accession>
<gene>
    <name evidence="2" type="ORF">ACFQS1_02430</name>
</gene>
<sequence>MTITRAAAAVLISVLLMAGCTAKPTAREAPTEAPKETPKCGETIVTDALPEWARTGFSGDGSGNPHVFGKSGDILAVIFGAPLKAPPAADRSNKILWVSRPPSTEAGDLKISAKLDGTGETAERTVTGGPGPSIVDLPKAGCWRLTLQWWGHTDTMDLTYSS</sequence>